<comment type="caution">
    <text evidence="1">The sequence shown here is derived from an EMBL/GenBank/DDBJ whole genome shotgun (WGS) entry which is preliminary data.</text>
</comment>
<dbReference type="AlphaFoldDB" id="A0A841ITW2"/>
<dbReference type="InterPro" id="IPR027417">
    <property type="entry name" value="P-loop_NTPase"/>
</dbReference>
<accession>A0A841ITW2</accession>
<keyword evidence="2" id="KW-1185">Reference proteome</keyword>
<sequence>MKHRITLTIGPATFRLGSPWREPITWLKRLYADYPQQPDAIADFTVRLDPAGPLRRWLHPSVRIAGDHMLADAAPMALRHGLLAAEMGMNLQMALGWRRHLLIHASSVEKGGRVLVMTGESGSGKSTLAALLGERGWRFMGDEFALIDLDDGRILPFPRLVSLKNAAIDVMRAEVHDEGRFGPLLFATPKGDIRHLAPPRGAIGRMGEGAPPALLLFPRFGADPELRPVGQAEVFVRLTQASTNYVACGERGFDALHRFVTAVPAMAMDFPDGDRAVGLVEDLWSQLS</sequence>
<gene>
    <name evidence="1" type="ORF">FHS92_000056</name>
</gene>
<proteinExistence type="predicted"/>
<name>A0A841ITW2_9SPHN</name>
<keyword evidence="1" id="KW-0418">Kinase</keyword>
<protein>
    <submittedName>
        <fullName evidence="1">HprK-related kinase A</fullName>
    </submittedName>
</protein>
<dbReference type="InterPro" id="IPR027600">
    <property type="entry name" value="HprK-rel_A"/>
</dbReference>
<evidence type="ECO:0000313" key="1">
    <source>
        <dbReference type="EMBL" id="MBB6122349.1"/>
    </source>
</evidence>
<dbReference type="Proteomes" id="UP000552700">
    <property type="component" value="Unassembled WGS sequence"/>
</dbReference>
<keyword evidence="1" id="KW-0808">Transferase</keyword>
<dbReference type="SUPFAM" id="SSF53795">
    <property type="entry name" value="PEP carboxykinase-like"/>
    <property type="match status" value="1"/>
</dbReference>
<dbReference type="RefSeq" id="WP_184076427.1">
    <property type="nucleotide sequence ID" value="NZ_JACIJP010000001.1"/>
</dbReference>
<dbReference type="GO" id="GO:0016301">
    <property type="term" value="F:kinase activity"/>
    <property type="evidence" value="ECO:0007669"/>
    <property type="project" value="UniProtKB-KW"/>
</dbReference>
<reference evidence="1 2" key="1">
    <citation type="submission" date="2020-08" db="EMBL/GenBank/DDBJ databases">
        <title>Genomic Encyclopedia of Type Strains, Phase IV (KMG-IV): sequencing the most valuable type-strain genomes for metagenomic binning, comparative biology and taxonomic classification.</title>
        <authorList>
            <person name="Goeker M."/>
        </authorList>
    </citation>
    <scope>NUCLEOTIDE SEQUENCE [LARGE SCALE GENOMIC DNA]</scope>
    <source>
        <strain evidence="1 2">DSM 102255</strain>
    </source>
</reference>
<dbReference type="EMBL" id="JACIJP010000001">
    <property type="protein sequence ID" value="MBB6122349.1"/>
    <property type="molecule type" value="Genomic_DNA"/>
</dbReference>
<dbReference type="NCBIfam" id="TIGR04352">
    <property type="entry name" value="HprK_rel_A"/>
    <property type="match status" value="1"/>
</dbReference>
<organism evidence="1 2">
    <name type="scientific">Sphingobium subterraneum</name>
    <dbReference type="NCBI Taxonomy" id="627688"/>
    <lineage>
        <taxon>Bacteria</taxon>
        <taxon>Pseudomonadati</taxon>
        <taxon>Pseudomonadota</taxon>
        <taxon>Alphaproteobacteria</taxon>
        <taxon>Sphingomonadales</taxon>
        <taxon>Sphingomonadaceae</taxon>
        <taxon>Sphingobium</taxon>
    </lineage>
</organism>
<dbReference type="PROSITE" id="PS00675">
    <property type="entry name" value="SIGMA54_INTERACT_1"/>
    <property type="match status" value="1"/>
</dbReference>
<dbReference type="InterPro" id="IPR025662">
    <property type="entry name" value="Sigma_54_int_dom_ATP-bd_1"/>
</dbReference>
<evidence type="ECO:0000313" key="2">
    <source>
        <dbReference type="Proteomes" id="UP000552700"/>
    </source>
</evidence>
<dbReference type="Gene3D" id="3.40.50.300">
    <property type="entry name" value="P-loop containing nucleotide triphosphate hydrolases"/>
    <property type="match status" value="1"/>
</dbReference>